<gene>
    <name evidence="2" type="ORF">J3R30DRAFT_3437206</name>
    <name evidence="1" type="ORF">J3R30DRAFT_3503023</name>
</gene>
<accession>A0A9W9A9C4</accession>
<dbReference type="EMBL" id="JAOTPV010000002">
    <property type="protein sequence ID" value="KAJ4488546.1"/>
    <property type="molecule type" value="Genomic_DNA"/>
</dbReference>
<dbReference type="AlphaFoldDB" id="A0A9W9A9C4"/>
<dbReference type="Proteomes" id="UP001150266">
    <property type="component" value="Unassembled WGS sequence"/>
</dbReference>
<evidence type="ECO:0000313" key="2">
    <source>
        <dbReference type="EMBL" id="KAJ4488546.1"/>
    </source>
</evidence>
<dbReference type="EMBL" id="JAOTPV010000014">
    <property type="protein sequence ID" value="KAJ4475803.1"/>
    <property type="molecule type" value="Genomic_DNA"/>
</dbReference>
<reference evidence="1" key="1">
    <citation type="submission" date="2022-08" db="EMBL/GenBank/DDBJ databases">
        <title>A Global Phylogenomic Analysis of the Shiitake Genus Lentinula.</title>
        <authorList>
            <consortium name="DOE Joint Genome Institute"/>
            <person name="Sierra-Patev S."/>
            <person name="Min B."/>
            <person name="Naranjo-Ortiz M."/>
            <person name="Looney B."/>
            <person name="Konkel Z."/>
            <person name="Slot J.C."/>
            <person name="Sakamoto Y."/>
            <person name="Steenwyk J.L."/>
            <person name="Rokas A."/>
            <person name="Carro J."/>
            <person name="Camarero S."/>
            <person name="Ferreira P."/>
            <person name="Molpeceres G."/>
            <person name="Ruiz-Duenas F.J."/>
            <person name="Serrano A."/>
            <person name="Henrissat B."/>
            <person name="Drula E."/>
            <person name="Hughes K.W."/>
            <person name="Mata J.L."/>
            <person name="Ishikawa N.K."/>
            <person name="Vargas-Isla R."/>
            <person name="Ushijima S."/>
            <person name="Smith C.A."/>
            <person name="Ahrendt S."/>
            <person name="Andreopoulos W."/>
            <person name="He G."/>
            <person name="Labutti K."/>
            <person name="Lipzen A."/>
            <person name="Ng V."/>
            <person name="Riley R."/>
            <person name="Sandor L."/>
            <person name="Barry K."/>
            <person name="Martinez A.T."/>
            <person name="Xiao Y."/>
            <person name="Gibbons J.G."/>
            <person name="Terashima K."/>
            <person name="Grigoriev I.V."/>
            <person name="Hibbett D.S."/>
        </authorList>
    </citation>
    <scope>NUCLEOTIDE SEQUENCE</scope>
    <source>
        <strain evidence="1">JLM2183</strain>
    </source>
</reference>
<evidence type="ECO:0000313" key="1">
    <source>
        <dbReference type="EMBL" id="KAJ4475803.1"/>
    </source>
</evidence>
<proteinExistence type="predicted"/>
<protein>
    <submittedName>
        <fullName evidence="1">Uncharacterized protein</fullName>
    </submittedName>
</protein>
<dbReference type="OrthoDB" id="3253416at2759"/>
<evidence type="ECO:0000313" key="3">
    <source>
        <dbReference type="Proteomes" id="UP001150266"/>
    </source>
</evidence>
<organism evidence="1 3">
    <name type="scientific">Lentinula aciculospora</name>
    <dbReference type="NCBI Taxonomy" id="153920"/>
    <lineage>
        <taxon>Eukaryota</taxon>
        <taxon>Fungi</taxon>
        <taxon>Dikarya</taxon>
        <taxon>Basidiomycota</taxon>
        <taxon>Agaricomycotina</taxon>
        <taxon>Agaricomycetes</taxon>
        <taxon>Agaricomycetidae</taxon>
        <taxon>Agaricales</taxon>
        <taxon>Marasmiineae</taxon>
        <taxon>Omphalotaceae</taxon>
        <taxon>Lentinula</taxon>
    </lineage>
</organism>
<comment type="caution">
    <text evidence="1">The sequence shown here is derived from an EMBL/GenBank/DDBJ whole genome shotgun (WGS) entry which is preliminary data.</text>
</comment>
<keyword evidence="3" id="KW-1185">Reference proteome</keyword>
<sequence length="108" mass="12502">MLAEIVCLISQGLREITSISDLAMSYSKYNKLIVIPYKVRLLGWPEDIPFSYPHKLHAEEIKMLFDSHTSGITHWQRMAAFEHHSSSEAFKIFLNNVDGGVRERWNIP</sequence>
<name>A0A9W9A9C4_9AGAR</name>